<feature type="compositionally biased region" description="Low complexity" evidence="1">
    <location>
        <begin position="395"/>
        <end position="412"/>
    </location>
</feature>
<feature type="region of interest" description="Disordered" evidence="1">
    <location>
        <begin position="1"/>
        <end position="81"/>
    </location>
</feature>
<dbReference type="Gene3D" id="3.90.640.10">
    <property type="entry name" value="Actin, Chain A, domain 4"/>
    <property type="match status" value="1"/>
</dbReference>
<dbReference type="Proteomes" id="UP000178129">
    <property type="component" value="Unassembled WGS sequence"/>
</dbReference>
<evidence type="ECO:0000313" key="2">
    <source>
        <dbReference type="EMBL" id="CZT05248.1"/>
    </source>
</evidence>
<accession>A0A1E1L6L9</accession>
<reference evidence="3" key="1">
    <citation type="submission" date="2016-03" db="EMBL/GenBank/DDBJ databases">
        <authorList>
            <person name="Ploux O."/>
        </authorList>
    </citation>
    <scope>NUCLEOTIDE SEQUENCE [LARGE SCALE GENOMIC DNA]</scope>
    <source>
        <strain evidence="3">UK7</strain>
    </source>
</reference>
<evidence type="ECO:0000313" key="3">
    <source>
        <dbReference type="Proteomes" id="UP000178129"/>
    </source>
</evidence>
<dbReference type="AlphaFoldDB" id="A0A1E1L6L9"/>
<dbReference type="InParanoid" id="A0A1E1L6L9"/>
<name>A0A1E1L6L9_9HELO</name>
<dbReference type="InterPro" id="IPR043129">
    <property type="entry name" value="ATPase_NBD"/>
</dbReference>
<feature type="compositionally biased region" description="Polar residues" evidence="1">
    <location>
        <begin position="97"/>
        <end position="111"/>
    </location>
</feature>
<dbReference type="Gene3D" id="3.30.420.40">
    <property type="match status" value="2"/>
</dbReference>
<gene>
    <name evidence="2" type="ORF">RCO7_05392</name>
</gene>
<dbReference type="PANTHER" id="PTHR42749:SF8">
    <property type="entry name" value="HSP70 FAMILY PROTEIN (AFU_ORTHOLOGUE AFUA_3G13740)"/>
    <property type="match status" value="1"/>
</dbReference>
<protein>
    <recommendedName>
        <fullName evidence="4">Hsp70 protein</fullName>
    </recommendedName>
</protein>
<comment type="caution">
    <text evidence="2">The sequence shown here is derived from an EMBL/GenBank/DDBJ whole genome shotgun (WGS) entry which is preliminary data.</text>
</comment>
<feature type="region of interest" description="Disordered" evidence="1">
    <location>
        <begin position="93"/>
        <end position="175"/>
    </location>
</feature>
<keyword evidence="3" id="KW-1185">Reference proteome</keyword>
<evidence type="ECO:0000256" key="1">
    <source>
        <dbReference type="SAM" id="MobiDB-lite"/>
    </source>
</evidence>
<sequence length="1013" mass="111943">MPPNIFRASSSPEVDEDPSASASARANVSKRPPIKASQSLLAEHSRMDSNASSAHGLSGAQGAASVHAPFPIPAHSNARVDPPTSIAAAKLAVPRTGSISRSSFLQDQQRLSAIRDRPRKPLSRKRPASSSPPHQASQGVFGASRAPVRRDRKSTTVSGLGSSFSPSSDRASVTEKTPVLSFAQIQNSRNNNTPVLRDNSALTPRYTQDQDDDMFDDSDTSLYGPSFRKQIRHEIDSSEDEETSIVEKRSRPTIRQPAATRVSRAASKPTPAAAIRKSIRMPSKKLASFTQVEFVSEDEDDVDRPPPTNVPRKFVVGLDYGTTFSSVAYVIHAIDDKTPELTAKDVKNIINWPQDRNSGARAQVPTEILYSGIPISRESRASEESESENEEPIARNGNHSGVGRSSGRGEVVQRAPDSRDGASPTLSHKKTSAHIWGYEAYHQKYAGDMEYSQMGHVQRAKLTLVNTKHTLDDRKKVLLQLEDLIQKGAIRKHSNTDNVVLSDVQDVITDFLVYVLAHTKQELREREEFTGDCQISFALSVPTIWSPQSSRILQTCMQEAINMANFGSLAQLFIVSEPEAAATFLIGKSHKMIPGDHFAILDCGGGTVDGVAYTVTNGWPLRLKAELGKASGDNCGASYLNDAFEELLLEKLADEKYLDSNGETRADIVRQAVPIFEDVQKQAQKREINIFKRDVGRVRITGLRGDDYRREQGLTPKNFRRNYVELSSEDYSRIFLPLLKRTSKVLEDQIEGALAQGKDIKKVILIGGFGAAPSLRSYLKDYLITFVKQRNLPYDIELITADGQDSVMAIAGGAAIRATNLKHGPRRKAVSSYGFLRREPHEPKAAGLAGHKTAQVNIDPFNKQGYVTVIDYFLQMGEIVPAVSHYKPFRCTHAFDVNAEKFRCEEVLYVNDGKTKSHYGLDHEINRQAEEAGRIIVDMTFLRTENHIQPTMPAIDQYGIQRGKPRYEITYDLVPIVEGRYLRYEARYPPGELGEVKKSGQISIAAAFEAGTA</sequence>
<dbReference type="CDD" id="cd10170">
    <property type="entry name" value="ASKHA_NBD_HSP70"/>
    <property type="match status" value="1"/>
</dbReference>
<feature type="compositionally biased region" description="Basic residues" evidence="1">
    <location>
        <begin position="117"/>
        <end position="127"/>
    </location>
</feature>
<dbReference type="EMBL" id="FJUW01000034">
    <property type="protein sequence ID" value="CZT05248.1"/>
    <property type="molecule type" value="Genomic_DNA"/>
</dbReference>
<feature type="compositionally biased region" description="Low complexity" evidence="1">
    <location>
        <begin position="128"/>
        <end position="138"/>
    </location>
</feature>
<organism evidence="2 3">
    <name type="scientific">Rhynchosporium graminicola</name>
    <dbReference type="NCBI Taxonomy" id="2792576"/>
    <lineage>
        <taxon>Eukaryota</taxon>
        <taxon>Fungi</taxon>
        <taxon>Dikarya</taxon>
        <taxon>Ascomycota</taxon>
        <taxon>Pezizomycotina</taxon>
        <taxon>Leotiomycetes</taxon>
        <taxon>Helotiales</taxon>
        <taxon>Ploettnerulaceae</taxon>
        <taxon>Rhynchosporium</taxon>
    </lineage>
</organism>
<dbReference type="PANTHER" id="PTHR42749">
    <property type="entry name" value="CELL SHAPE-DETERMINING PROTEIN MREB"/>
    <property type="match status" value="1"/>
</dbReference>
<dbReference type="STRING" id="914237.A0A1E1L6L9"/>
<feature type="region of interest" description="Disordered" evidence="1">
    <location>
        <begin position="235"/>
        <end position="272"/>
    </location>
</feature>
<dbReference type="SUPFAM" id="SSF53067">
    <property type="entry name" value="Actin-like ATPase domain"/>
    <property type="match status" value="1"/>
</dbReference>
<evidence type="ECO:0008006" key="4">
    <source>
        <dbReference type="Google" id="ProtNLM"/>
    </source>
</evidence>
<proteinExistence type="predicted"/>
<feature type="region of interest" description="Disordered" evidence="1">
    <location>
        <begin position="375"/>
        <end position="429"/>
    </location>
</feature>
<feature type="compositionally biased region" description="Low complexity" evidence="1">
    <location>
        <begin position="158"/>
        <end position="168"/>
    </location>
</feature>